<comment type="subcellular location">
    <subcellularLocation>
        <location evidence="2">Cytoplasm</location>
    </subcellularLocation>
    <subcellularLocation>
        <location evidence="1">Endomembrane system</location>
    </subcellularLocation>
</comment>
<dbReference type="GO" id="GO:0005509">
    <property type="term" value="F:calcium ion binding"/>
    <property type="evidence" value="ECO:0007669"/>
    <property type="project" value="InterPro"/>
</dbReference>
<evidence type="ECO:0000313" key="10">
    <source>
        <dbReference type="Proteomes" id="UP000322234"/>
    </source>
</evidence>
<protein>
    <recommendedName>
        <fullName evidence="8">EF-hand domain-containing protein</fullName>
    </recommendedName>
</protein>
<keyword evidence="4" id="KW-0479">Metal-binding</keyword>
<accession>A0A6B0QZ26</accession>
<comment type="caution">
    <text evidence="9">The sequence shown here is derived from an EMBL/GenBank/DDBJ whole genome shotgun (WGS) entry which is preliminary data.</text>
</comment>
<name>A0A6B0QZ26_9CETA</name>
<evidence type="ECO:0000256" key="1">
    <source>
        <dbReference type="ARBA" id="ARBA00004308"/>
    </source>
</evidence>
<proteinExistence type="predicted"/>
<feature type="domain" description="EF-hand" evidence="8">
    <location>
        <begin position="268"/>
        <end position="303"/>
    </location>
</feature>
<dbReference type="GO" id="GO:0005737">
    <property type="term" value="C:cytoplasm"/>
    <property type="evidence" value="ECO:0007669"/>
    <property type="project" value="UniProtKB-SubCell"/>
</dbReference>
<dbReference type="Proteomes" id="UP000322234">
    <property type="component" value="Unassembled WGS sequence"/>
</dbReference>
<sequence length="392" mass="44580">MAKLRISEAGFISFVFQNARLKIVLTESSHTTHQFSGCLGSGFRVSGTIQTNKTCGLLLRKRVPHRLPPVLIPTSFLLNSARAAERELLPECSFLAGAFSLSHTYHMLPFKSYLYHDRTASWLICMTYHLLCLLLIETEYQIKASTSWISISKNSFWRKKRNEQEFFSPKLIRCQCSNLSELPAQNSEFSPLFLPISVPPFSDQISCCLFSPPRIISVDQMEIKGPKQKTVSNLLFQGSKLCQTHESIKIQRDMSGTMGFNEFKELWAVLNGWRQHFISFDSDKSGTVDPQELQKALTTMGFRLSPQAVNSIAKRYSTNGKITFDDYIACCVKLRALTDSFRRRDTAQQGVVNFPYDDLQQRKAKLHIVKARNRCILSHNDEKGSVIPSVLM</sequence>
<evidence type="ECO:0000256" key="5">
    <source>
        <dbReference type="ARBA" id="ARBA00022737"/>
    </source>
</evidence>
<dbReference type="InterPro" id="IPR018247">
    <property type="entry name" value="EF_Hand_1_Ca_BS"/>
</dbReference>
<dbReference type="GO" id="GO:0012505">
    <property type="term" value="C:endomembrane system"/>
    <property type="evidence" value="ECO:0007669"/>
    <property type="project" value="UniProtKB-SubCell"/>
</dbReference>
<organism evidence="9 10">
    <name type="scientific">Bos mutus</name>
    <name type="common">wild yak</name>
    <dbReference type="NCBI Taxonomy" id="72004"/>
    <lineage>
        <taxon>Eukaryota</taxon>
        <taxon>Metazoa</taxon>
        <taxon>Chordata</taxon>
        <taxon>Craniata</taxon>
        <taxon>Vertebrata</taxon>
        <taxon>Euteleostomi</taxon>
        <taxon>Mammalia</taxon>
        <taxon>Eutheria</taxon>
        <taxon>Laurasiatheria</taxon>
        <taxon>Artiodactyla</taxon>
        <taxon>Ruminantia</taxon>
        <taxon>Pecora</taxon>
        <taxon>Bovidae</taxon>
        <taxon>Bovinae</taxon>
        <taxon>Bos</taxon>
    </lineage>
</organism>
<keyword evidence="3" id="KW-0963">Cytoplasm</keyword>
<keyword evidence="7" id="KW-0472">Membrane</keyword>
<dbReference type="AlphaFoldDB" id="A0A6B0QZ26"/>
<gene>
    <name evidence="9" type="ORF">E5288_WYG009083</name>
</gene>
<evidence type="ECO:0000256" key="3">
    <source>
        <dbReference type="ARBA" id="ARBA00022490"/>
    </source>
</evidence>
<dbReference type="PANTHER" id="PTHR46735">
    <property type="entry name" value="CALPAIN, SMALL SUBUNIT 1 A-RELATED"/>
    <property type="match status" value="1"/>
</dbReference>
<dbReference type="PANTHER" id="PTHR46735:SF7">
    <property type="entry name" value="SORCIN"/>
    <property type="match status" value="1"/>
</dbReference>
<evidence type="ECO:0000256" key="6">
    <source>
        <dbReference type="ARBA" id="ARBA00022837"/>
    </source>
</evidence>
<evidence type="ECO:0000256" key="4">
    <source>
        <dbReference type="ARBA" id="ARBA00022723"/>
    </source>
</evidence>
<dbReference type="Gene3D" id="1.10.238.10">
    <property type="entry name" value="EF-hand"/>
    <property type="match status" value="1"/>
</dbReference>
<keyword evidence="10" id="KW-1185">Reference proteome</keyword>
<dbReference type="PROSITE" id="PS50222">
    <property type="entry name" value="EF_HAND_2"/>
    <property type="match status" value="1"/>
</dbReference>
<reference evidence="9" key="1">
    <citation type="submission" date="2019-10" db="EMBL/GenBank/DDBJ databases">
        <title>The sequence and de novo assembly of the wild yak genome.</title>
        <authorList>
            <person name="Liu Y."/>
        </authorList>
    </citation>
    <scope>NUCLEOTIDE SEQUENCE [LARGE SCALE GENOMIC DNA]</scope>
    <source>
        <strain evidence="9">WY2019</strain>
    </source>
</reference>
<dbReference type="InterPro" id="IPR002048">
    <property type="entry name" value="EF_hand_dom"/>
</dbReference>
<dbReference type="PROSITE" id="PS00018">
    <property type="entry name" value="EF_HAND_1"/>
    <property type="match status" value="1"/>
</dbReference>
<evidence type="ECO:0000259" key="8">
    <source>
        <dbReference type="PROSITE" id="PS50222"/>
    </source>
</evidence>
<dbReference type="Pfam" id="PF13499">
    <property type="entry name" value="EF-hand_7"/>
    <property type="match status" value="1"/>
</dbReference>
<dbReference type="EMBL" id="VBQZ03000005">
    <property type="protein sequence ID" value="MXQ80563.1"/>
    <property type="molecule type" value="Genomic_DNA"/>
</dbReference>
<keyword evidence="5" id="KW-0677">Repeat</keyword>
<dbReference type="SUPFAM" id="SSF47473">
    <property type="entry name" value="EF-hand"/>
    <property type="match status" value="1"/>
</dbReference>
<evidence type="ECO:0000256" key="7">
    <source>
        <dbReference type="ARBA" id="ARBA00023136"/>
    </source>
</evidence>
<evidence type="ECO:0000313" key="9">
    <source>
        <dbReference type="EMBL" id="MXQ80563.1"/>
    </source>
</evidence>
<keyword evidence="6" id="KW-0106">Calcium</keyword>
<evidence type="ECO:0000256" key="2">
    <source>
        <dbReference type="ARBA" id="ARBA00004496"/>
    </source>
</evidence>
<dbReference type="InterPro" id="IPR011992">
    <property type="entry name" value="EF-hand-dom_pair"/>
</dbReference>